<dbReference type="EMBL" id="JAEAOA010000502">
    <property type="protein sequence ID" value="KAK3608236.1"/>
    <property type="molecule type" value="Genomic_DNA"/>
</dbReference>
<sequence>MGFSSRPDAVLRRRDQSQCHAWPHSDAIGLVGSQNNMMVSMEISCIRTKPGTSQGPTGRAKLLQFLLGDDH</sequence>
<comment type="caution">
    <text evidence="1">The sequence shown here is derived from an EMBL/GenBank/DDBJ whole genome shotgun (WGS) entry which is preliminary data.</text>
</comment>
<gene>
    <name evidence="1" type="ORF">CHS0354_007255</name>
</gene>
<name>A0AAE0WB84_9BIVA</name>
<dbReference type="Proteomes" id="UP001195483">
    <property type="component" value="Unassembled WGS sequence"/>
</dbReference>
<proteinExistence type="predicted"/>
<evidence type="ECO:0000313" key="2">
    <source>
        <dbReference type="Proteomes" id="UP001195483"/>
    </source>
</evidence>
<organism evidence="1 2">
    <name type="scientific">Potamilus streckersoni</name>
    <dbReference type="NCBI Taxonomy" id="2493646"/>
    <lineage>
        <taxon>Eukaryota</taxon>
        <taxon>Metazoa</taxon>
        <taxon>Spiralia</taxon>
        <taxon>Lophotrochozoa</taxon>
        <taxon>Mollusca</taxon>
        <taxon>Bivalvia</taxon>
        <taxon>Autobranchia</taxon>
        <taxon>Heteroconchia</taxon>
        <taxon>Palaeoheterodonta</taxon>
        <taxon>Unionida</taxon>
        <taxon>Unionoidea</taxon>
        <taxon>Unionidae</taxon>
        <taxon>Ambleminae</taxon>
        <taxon>Lampsilini</taxon>
        <taxon>Potamilus</taxon>
    </lineage>
</organism>
<keyword evidence="2" id="KW-1185">Reference proteome</keyword>
<protein>
    <submittedName>
        <fullName evidence="1">Uncharacterized protein</fullName>
    </submittedName>
</protein>
<reference evidence="1" key="3">
    <citation type="submission" date="2023-05" db="EMBL/GenBank/DDBJ databases">
        <authorList>
            <person name="Smith C.H."/>
        </authorList>
    </citation>
    <scope>NUCLEOTIDE SEQUENCE</scope>
    <source>
        <strain evidence="1">CHS0354</strain>
        <tissue evidence="1">Mantle</tissue>
    </source>
</reference>
<reference evidence="1" key="2">
    <citation type="journal article" date="2021" name="Genome Biol. Evol.">
        <title>Developing a high-quality reference genome for a parasitic bivalve with doubly uniparental inheritance (Bivalvia: Unionida).</title>
        <authorList>
            <person name="Smith C.H."/>
        </authorList>
    </citation>
    <scope>NUCLEOTIDE SEQUENCE</scope>
    <source>
        <strain evidence="1">CHS0354</strain>
        <tissue evidence="1">Mantle</tissue>
    </source>
</reference>
<reference evidence="1" key="1">
    <citation type="journal article" date="2021" name="Genome Biol. Evol.">
        <title>A High-Quality Reference Genome for a Parasitic Bivalve with Doubly Uniparental Inheritance (Bivalvia: Unionida).</title>
        <authorList>
            <person name="Smith C.H."/>
        </authorList>
    </citation>
    <scope>NUCLEOTIDE SEQUENCE</scope>
    <source>
        <strain evidence="1">CHS0354</strain>
    </source>
</reference>
<evidence type="ECO:0000313" key="1">
    <source>
        <dbReference type="EMBL" id="KAK3608236.1"/>
    </source>
</evidence>
<accession>A0AAE0WB84</accession>
<dbReference type="AlphaFoldDB" id="A0AAE0WB84"/>